<keyword evidence="3" id="KW-0862">Zinc</keyword>
<keyword evidence="2" id="KW-0863">Zinc-finger</keyword>
<keyword evidence="8" id="KW-1185">Reference proteome</keyword>
<dbReference type="InterPro" id="IPR013083">
    <property type="entry name" value="Znf_RING/FYVE/PHD"/>
</dbReference>
<reference evidence="7 8" key="1">
    <citation type="journal article" date="2019" name="Genome Biol. Evol.">
        <title>The Rhododendron genome and chromosomal organization provide insight into shared whole-genome duplications across the heath family (Ericaceae).</title>
        <authorList>
            <person name="Soza V.L."/>
            <person name="Lindsley D."/>
            <person name="Waalkes A."/>
            <person name="Ramage E."/>
            <person name="Patwardhan R.P."/>
            <person name="Burton J.N."/>
            <person name="Adey A."/>
            <person name="Kumar A."/>
            <person name="Qiu R."/>
            <person name="Shendure J."/>
            <person name="Hall B."/>
        </authorList>
    </citation>
    <scope>NUCLEOTIDE SEQUENCE [LARGE SCALE GENOMIC DNA]</scope>
    <source>
        <strain evidence="7">RSF 1966-606</strain>
    </source>
</reference>
<sequence>MSTVDNPIPDLESGRIGSSRRKRRRRRRRRPSVAGSTETATTDGSLCFSDDSDRDQSWVGSAESRFSEIGSDSDAGDLESGELHSGHVKEEKQKKKRKCRICHMRLVGGGGGRSGGGDGESGGGGGGGEWIELGCSCKGDLGAAHKQCAETWFKIREDVFSVVSDYFVSMRCGSCYGTCVLRTCEICGATAVNVVGEQTSEANSATASAGAAPAAPTVVAETRNFWHGRRVMNTLLACMVFAFVISWLFHFNVLS</sequence>
<feature type="domain" description="RING-CH-type" evidence="6">
    <location>
        <begin position="91"/>
        <end position="194"/>
    </location>
</feature>
<comment type="caution">
    <text evidence="7">The sequence shown here is derived from an EMBL/GenBank/DDBJ whole genome shotgun (WGS) entry which is preliminary data.</text>
</comment>
<dbReference type="PROSITE" id="PS51292">
    <property type="entry name" value="ZF_RING_CH"/>
    <property type="match status" value="1"/>
</dbReference>
<protein>
    <recommendedName>
        <fullName evidence="6">RING-CH-type domain-containing protein</fullName>
    </recommendedName>
</protein>
<dbReference type="EMBL" id="QEFC01000558">
    <property type="protein sequence ID" value="KAE9463573.1"/>
    <property type="molecule type" value="Genomic_DNA"/>
</dbReference>
<dbReference type="Proteomes" id="UP000428333">
    <property type="component" value="Linkage Group LG03"/>
</dbReference>
<dbReference type="PANTHER" id="PTHR46214">
    <property type="entry name" value="ZINC FINGER, RING-CH-TYPE"/>
    <property type="match status" value="1"/>
</dbReference>
<dbReference type="Gene3D" id="3.30.40.10">
    <property type="entry name" value="Zinc/RING finger domain, C3HC4 (zinc finger)"/>
    <property type="match status" value="1"/>
</dbReference>
<evidence type="ECO:0000256" key="4">
    <source>
        <dbReference type="SAM" id="MobiDB-lite"/>
    </source>
</evidence>
<dbReference type="AlphaFoldDB" id="A0A6A4LWJ2"/>
<evidence type="ECO:0000256" key="5">
    <source>
        <dbReference type="SAM" id="Phobius"/>
    </source>
</evidence>
<organism evidence="7 8">
    <name type="scientific">Rhododendron williamsianum</name>
    <dbReference type="NCBI Taxonomy" id="262921"/>
    <lineage>
        <taxon>Eukaryota</taxon>
        <taxon>Viridiplantae</taxon>
        <taxon>Streptophyta</taxon>
        <taxon>Embryophyta</taxon>
        <taxon>Tracheophyta</taxon>
        <taxon>Spermatophyta</taxon>
        <taxon>Magnoliopsida</taxon>
        <taxon>eudicotyledons</taxon>
        <taxon>Gunneridae</taxon>
        <taxon>Pentapetalae</taxon>
        <taxon>asterids</taxon>
        <taxon>Ericales</taxon>
        <taxon>Ericaceae</taxon>
        <taxon>Ericoideae</taxon>
        <taxon>Rhodoreae</taxon>
        <taxon>Rhododendron</taxon>
    </lineage>
</organism>
<name>A0A6A4LWJ2_9ERIC</name>
<accession>A0A6A4LWJ2</accession>
<feature type="transmembrane region" description="Helical" evidence="5">
    <location>
        <begin position="231"/>
        <end position="249"/>
    </location>
</feature>
<proteinExistence type="predicted"/>
<keyword evidence="5" id="KW-1133">Transmembrane helix</keyword>
<dbReference type="InterPro" id="IPR011016">
    <property type="entry name" value="Znf_RING-CH"/>
</dbReference>
<keyword evidence="5" id="KW-0812">Transmembrane</keyword>
<feature type="non-terminal residue" evidence="7">
    <location>
        <position position="1"/>
    </location>
</feature>
<dbReference type="PANTHER" id="PTHR46214:SF18">
    <property type="entry name" value="RING-CH-TYPE DOMAIN-CONTAINING PROTEIN"/>
    <property type="match status" value="1"/>
</dbReference>
<keyword evidence="1" id="KW-0479">Metal-binding</keyword>
<dbReference type="OrthoDB" id="1912066at2759"/>
<evidence type="ECO:0000256" key="3">
    <source>
        <dbReference type="ARBA" id="ARBA00022833"/>
    </source>
</evidence>
<evidence type="ECO:0000313" key="7">
    <source>
        <dbReference type="EMBL" id="KAE9463573.1"/>
    </source>
</evidence>
<dbReference type="GO" id="GO:0008270">
    <property type="term" value="F:zinc ion binding"/>
    <property type="evidence" value="ECO:0007669"/>
    <property type="project" value="UniProtKB-KW"/>
</dbReference>
<evidence type="ECO:0000256" key="2">
    <source>
        <dbReference type="ARBA" id="ARBA00022771"/>
    </source>
</evidence>
<feature type="region of interest" description="Disordered" evidence="4">
    <location>
        <begin position="1"/>
        <end position="92"/>
    </location>
</feature>
<evidence type="ECO:0000313" key="8">
    <source>
        <dbReference type="Proteomes" id="UP000428333"/>
    </source>
</evidence>
<feature type="compositionally biased region" description="Polar residues" evidence="4">
    <location>
        <begin position="34"/>
        <end position="44"/>
    </location>
</feature>
<dbReference type="SMART" id="SM00744">
    <property type="entry name" value="RINGv"/>
    <property type="match status" value="1"/>
</dbReference>
<evidence type="ECO:0000259" key="6">
    <source>
        <dbReference type="PROSITE" id="PS51292"/>
    </source>
</evidence>
<evidence type="ECO:0000256" key="1">
    <source>
        <dbReference type="ARBA" id="ARBA00022723"/>
    </source>
</evidence>
<gene>
    <name evidence="7" type="ORF">C3L33_04518</name>
</gene>
<keyword evidence="5" id="KW-0472">Membrane</keyword>
<feature type="compositionally biased region" description="Basic residues" evidence="4">
    <location>
        <begin position="18"/>
        <end position="31"/>
    </location>
</feature>
<feature type="compositionally biased region" description="Basic and acidic residues" evidence="4">
    <location>
        <begin position="81"/>
        <end position="92"/>
    </location>
</feature>